<dbReference type="AlphaFoldDB" id="A0A7X2J2T6"/>
<dbReference type="Proteomes" id="UP000448867">
    <property type="component" value="Unassembled WGS sequence"/>
</dbReference>
<accession>A0A7X2J2T6</accession>
<proteinExistence type="predicted"/>
<evidence type="ECO:0000313" key="2">
    <source>
        <dbReference type="Proteomes" id="UP000448867"/>
    </source>
</evidence>
<evidence type="ECO:0008006" key="3">
    <source>
        <dbReference type="Google" id="ProtNLM"/>
    </source>
</evidence>
<organism evidence="1 2">
    <name type="scientific">Metabacillus lacus</name>
    <dbReference type="NCBI Taxonomy" id="1983721"/>
    <lineage>
        <taxon>Bacteria</taxon>
        <taxon>Bacillati</taxon>
        <taxon>Bacillota</taxon>
        <taxon>Bacilli</taxon>
        <taxon>Bacillales</taxon>
        <taxon>Bacillaceae</taxon>
        <taxon>Metabacillus</taxon>
    </lineage>
</organism>
<dbReference type="EMBL" id="WKKI01000098">
    <property type="protein sequence ID" value="MRX74431.1"/>
    <property type="molecule type" value="Genomic_DNA"/>
</dbReference>
<gene>
    <name evidence="1" type="ORF">GJU40_20170</name>
</gene>
<evidence type="ECO:0000313" key="1">
    <source>
        <dbReference type="EMBL" id="MRX74431.1"/>
    </source>
</evidence>
<sequence length="71" mass="8398">MDLNDIHNLIKSEFKVMKREKGRISVAPAGEENYPETTVQLIFENHHYDLYEVDRGIEYKVESFSDEYQST</sequence>
<protein>
    <recommendedName>
        <fullName evidence="3">DUF1797 family protein</fullName>
    </recommendedName>
</protein>
<feature type="non-terminal residue" evidence="1">
    <location>
        <position position="71"/>
    </location>
</feature>
<name>A0A7X2J2T6_9BACI</name>
<reference evidence="1 2" key="1">
    <citation type="submission" date="2019-11" db="EMBL/GenBank/DDBJ databases">
        <title>Bacillus lacus genome.</title>
        <authorList>
            <person name="Allen C.J."/>
            <person name="Newman J.D."/>
        </authorList>
    </citation>
    <scope>NUCLEOTIDE SEQUENCE [LARGE SCALE GENOMIC DNA]</scope>
    <source>
        <strain evidence="1 2">KCTC 33946</strain>
    </source>
</reference>
<keyword evidence="2" id="KW-1185">Reference proteome</keyword>
<comment type="caution">
    <text evidence="1">The sequence shown here is derived from an EMBL/GenBank/DDBJ whole genome shotgun (WGS) entry which is preliminary data.</text>
</comment>